<keyword evidence="4 7" id="KW-0812">Transmembrane</keyword>
<dbReference type="InterPro" id="IPR006707">
    <property type="entry name" value="T7SS_EccD"/>
</dbReference>
<name>A0ABT4TWY7_9ACTN</name>
<feature type="transmembrane region" description="Helical" evidence="7">
    <location>
        <begin position="443"/>
        <end position="463"/>
    </location>
</feature>
<evidence type="ECO:0000313" key="9">
    <source>
        <dbReference type="EMBL" id="MDA2809219.1"/>
    </source>
</evidence>
<feature type="transmembrane region" description="Helical" evidence="7">
    <location>
        <begin position="151"/>
        <end position="169"/>
    </location>
</feature>
<feature type="transmembrane region" description="Helical" evidence="7">
    <location>
        <begin position="207"/>
        <end position="228"/>
    </location>
</feature>
<feature type="transmembrane region" description="Helical" evidence="7">
    <location>
        <begin position="325"/>
        <end position="342"/>
    </location>
</feature>
<feature type="transmembrane region" description="Helical" evidence="7">
    <location>
        <begin position="176"/>
        <end position="195"/>
    </location>
</feature>
<accession>A0ABT4TWY7</accession>
<evidence type="ECO:0000256" key="1">
    <source>
        <dbReference type="ARBA" id="ARBA00004651"/>
    </source>
</evidence>
<sequence>MTESAAAELCRLTVRAPAVSFEIAVPCDIPLAELVPTFLLYAERDGEDLDENGLDHSGWVLQRLGSPPLDEDGTCESLELFDGEVLYLRERRDQMPPVHFDDLVDGVATGMAERPDRWGAAAARRWLTAAGAATLFAALLPVALLGPSGTGAAVAAGTAVLMLLATAAAGRALGSAETAAATGTAAVLFMAFAGACAPDGDPGAALAGARLLAGGAAGTGAAVLAVAAAAGCVPFFTGLGAVSVFGGAAGALLMFWGGVPLPGVAGLLAGAAVLLGTFAPAAAFRMSGMRLPPLPSGADELQEHIDPHPAREVLERTRRADSFQTALLAAVGAVCAAALAVLAVHPGWLSTGLGAALCLVLLLQARGLGGAWQRACLLVPGHLGALALALGAAALGGTAARLAVFGILLAGALALAVAAWAVPGNRLLPHWGRAGELLHSAAAIVLVILVPANLGLFGLLRGIGG</sequence>
<evidence type="ECO:0000259" key="8">
    <source>
        <dbReference type="Pfam" id="PF19053"/>
    </source>
</evidence>
<dbReference type="PIRSF" id="PIRSF017804">
    <property type="entry name" value="Secretion_EccD1"/>
    <property type="match status" value="1"/>
</dbReference>
<feature type="domain" description="EccD-like transmembrane" evidence="8">
    <location>
        <begin position="124"/>
        <end position="463"/>
    </location>
</feature>
<evidence type="ECO:0000256" key="5">
    <source>
        <dbReference type="ARBA" id="ARBA00022989"/>
    </source>
</evidence>
<dbReference type="InterPro" id="IPR024962">
    <property type="entry name" value="YukD-like"/>
</dbReference>
<dbReference type="Proteomes" id="UP001527866">
    <property type="component" value="Unassembled WGS sequence"/>
</dbReference>
<dbReference type="Pfam" id="PF08817">
    <property type="entry name" value="YukD"/>
    <property type="match status" value="1"/>
</dbReference>
<protein>
    <submittedName>
        <fullName evidence="9">Type VII secretion integral membrane protein EccD</fullName>
    </submittedName>
</protein>
<keyword evidence="3" id="KW-1003">Cell membrane</keyword>
<reference evidence="9 10" key="1">
    <citation type="submission" date="2023-01" db="EMBL/GenBank/DDBJ databases">
        <title>Draft genome sequence of Nocardiopsis sp. RSe5-2 isolated from halophytes.</title>
        <authorList>
            <person name="Duangmal K."/>
            <person name="Chantavorakit T."/>
        </authorList>
    </citation>
    <scope>NUCLEOTIDE SEQUENCE [LARGE SCALE GENOMIC DNA]</scope>
    <source>
        <strain evidence="9 10">RSe5-2</strain>
    </source>
</reference>
<evidence type="ECO:0000256" key="6">
    <source>
        <dbReference type="ARBA" id="ARBA00023136"/>
    </source>
</evidence>
<feature type="transmembrane region" description="Helical" evidence="7">
    <location>
        <begin position="126"/>
        <end position="145"/>
    </location>
</feature>
<comment type="subcellular location">
    <subcellularLocation>
        <location evidence="1">Cell membrane</location>
        <topology evidence="1">Multi-pass membrane protein</topology>
    </subcellularLocation>
</comment>
<dbReference type="RefSeq" id="WP_270683133.1">
    <property type="nucleotide sequence ID" value="NZ_JAQFWQ010000002.1"/>
</dbReference>
<gene>
    <name evidence="9" type="primary">eccD</name>
    <name evidence="9" type="ORF">O4J56_01095</name>
</gene>
<evidence type="ECO:0000256" key="7">
    <source>
        <dbReference type="SAM" id="Phobius"/>
    </source>
</evidence>
<comment type="similarity">
    <text evidence="2">Belongs to the EccD/Snm4 family.</text>
</comment>
<evidence type="ECO:0000256" key="3">
    <source>
        <dbReference type="ARBA" id="ARBA00022475"/>
    </source>
</evidence>
<dbReference type="Gene3D" id="3.10.20.90">
    <property type="entry name" value="Phosphatidylinositol 3-kinase Catalytic Subunit, Chain A, domain 1"/>
    <property type="match status" value="1"/>
</dbReference>
<feature type="transmembrane region" description="Helical" evidence="7">
    <location>
        <begin position="348"/>
        <end position="365"/>
    </location>
</feature>
<dbReference type="Pfam" id="PF19053">
    <property type="entry name" value="EccD"/>
    <property type="match status" value="1"/>
</dbReference>
<evidence type="ECO:0000313" key="10">
    <source>
        <dbReference type="Proteomes" id="UP001527866"/>
    </source>
</evidence>
<dbReference type="InterPro" id="IPR044049">
    <property type="entry name" value="EccD_transm"/>
</dbReference>
<feature type="transmembrane region" description="Helical" evidence="7">
    <location>
        <begin position="402"/>
        <end position="422"/>
    </location>
</feature>
<feature type="transmembrane region" description="Helical" evidence="7">
    <location>
        <begin position="263"/>
        <end position="284"/>
    </location>
</feature>
<organism evidence="9 10">
    <name type="scientific">Nocardiopsis endophytica</name>
    <dbReference type="NCBI Taxonomy" id="3018445"/>
    <lineage>
        <taxon>Bacteria</taxon>
        <taxon>Bacillati</taxon>
        <taxon>Actinomycetota</taxon>
        <taxon>Actinomycetes</taxon>
        <taxon>Streptosporangiales</taxon>
        <taxon>Nocardiopsidaceae</taxon>
        <taxon>Nocardiopsis</taxon>
    </lineage>
</organism>
<dbReference type="NCBIfam" id="TIGR03920">
    <property type="entry name" value="T7SS_EccD"/>
    <property type="match status" value="1"/>
</dbReference>
<proteinExistence type="inferred from homology"/>
<feature type="transmembrane region" description="Helical" evidence="7">
    <location>
        <begin position="235"/>
        <end position="257"/>
    </location>
</feature>
<evidence type="ECO:0000256" key="2">
    <source>
        <dbReference type="ARBA" id="ARBA00006162"/>
    </source>
</evidence>
<evidence type="ECO:0000256" key="4">
    <source>
        <dbReference type="ARBA" id="ARBA00022692"/>
    </source>
</evidence>
<keyword evidence="6 7" id="KW-0472">Membrane</keyword>
<keyword evidence="5 7" id="KW-1133">Transmembrane helix</keyword>
<comment type="caution">
    <text evidence="9">The sequence shown here is derived from an EMBL/GenBank/DDBJ whole genome shotgun (WGS) entry which is preliminary data.</text>
</comment>
<keyword evidence="10" id="KW-1185">Reference proteome</keyword>
<feature type="transmembrane region" description="Helical" evidence="7">
    <location>
        <begin position="377"/>
        <end position="396"/>
    </location>
</feature>
<dbReference type="EMBL" id="JAQFWQ010000002">
    <property type="protein sequence ID" value="MDA2809219.1"/>
    <property type="molecule type" value="Genomic_DNA"/>
</dbReference>